<feature type="domain" description="SCP" evidence="2">
    <location>
        <begin position="32"/>
        <end position="149"/>
    </location>
</feature>
<keyword evidence="1" id="KW-0472">Membrane</keyword>
<evidence type="ECO:0000256" key="1">
    <source>
        <dbReference type="SAM" id="Phobius"/>
    </source>
</evidence>
<comment type="caution">
    <text evidence="3">The sequence shown here is derived from an EMBL/GenBank/DDBJ whole genome shotgun (WGS) entry which is preliminary data.</text>
</comment>
<protein>
    <recommendedName>
        <fullName evidence="2">SCP domain-containing protein</fullName>
    </recommendedName>
</protein>
<evidence type="ECO:0000259" key="2">
    <source>
        <dbReference type="Pfam" id="PF00188"/>
    </source>
</evidence>
<dbReference type="CDD" id="cd05379">
    <property type="entry name" value="CAP_bacterial"/>
    <property type="match status" value="1"/>
</dbReference>
<dbReference type="STRING" id="1798491.A3C87_00235"/>
<gene>
    <name evidence="3" type="ORF">A3C87_00235</name>
</gene>
<dbReference type="Pfam" id="PF00188">
    <property type="entry name" value="CAP"/>
    <property type="match status" value="1"/>
</dbReference>
<dbReference type="InterPro" id="IPR014044">
    <property type="entry name" value="CAP_dom"/>
</dbReference>
<evidence type="ECO:0000313" key="3">
    <source>
        <dbReference type="EMBL" id="OGG61401.1"/>
    </source>
</evidence>
<keyword evidence="1" id="KW-0812">Transmembrane</keyword>
<dbReference type="Gene3D" id="3.40.33.10">
    <property type="entry name" value="CAP"/>
    <property type="match status" value="1"/>
</dbReference>
<dbReference type="EMBL" id="MFLE01000018">
    <property type="protein sequence ID" value="OGG61401.1"/>
    <property type="molecule type" value="Genomic_DNA"/>
</dbReference>
<dbReference type="PANTHER" id="PTHR31157:SF1">
    <property type="entry name" value="SCP DOMAIN-CONTAINING PROTEIN"/>
    <property type="match status" value="1"/>
</dbReference>
<feature type="transmembrane region" description="Helical" evidence="1">
    <location>
        <begin position="232"/>
        <end position="253"/>
    </location>
</feature>
<reference evidence="3 4" key="1">
    <citation type="journal article" date="2016" name="Nat. Commun.">
        <title>Thousands of microbial genomes shed light on interconnected biogeochemical processes in an aquifer system.</title>
        <authorList>
            <person name="Anantharaman K."/>
            <person name="Brown C.T."/>
            <person name="Hug L.A."/>
            <person name="Sharon I."/>
            <person name="Castelle C.J."/>
            <person name="Probst A.J."/>
            <person name="Thomas B.C."/>
            <person name="Singh A."/>
            <person name="Wilkins M.J."/>
            <person name="Karaoz U."/>
            <person name="Brodie E.L."/>
            <person name="Williams K.H."/>
            <person name="Hubbard S.S."/>
            <person name="Banfield J.F."/>
        </authorList>
    </citation>
    <scope>NUCLEOTIDE SEQUENCE [LARGE SCALE GENOMIC DNA]</scope>
</reference>
<dbReference type="Proteomes" id="UP000176511">
    <property type="component" value="Unassembled WGS sequence"/>
</dbReference>
<evidence type="ECO:0000313" key="4">
    <source>
        <dbReference type="Proteomes" id="UP000176511"/>
    </source>
</evidence>
<dbReference type="InterPro" id="IPR035940">
    <property type="entry name" value="CAP_sf"/>
</dbReference>
<sequence length="257" mass="28006">MALAVLIAGSTGVLSHFKDVTPAAVVASTVVENTNVARTQAQRMLLTRSAVLDRAATLKANDMLKNQYFAHRSPSGVTPWYWFDKAQYKYLRAGENLAVHFDDSAELVDAWLHSPSHRANIMNGAYTEIGIGMAKGTFEGVPTTFVVQLFGTPRPATKQGAAVGLLDTNEFRVVSESSDVAPHELATIERTTITTQHTFVPIAIIVFLIGALFLAIHICLRCLARSCTHISFIMLGAILVLSLIITYTVRMMLMGVI</sequence>
<name>A0A1F6DJ23_9BACT</name>
<dbReference type="SUPFAM" id="SSF55797">
    <property type="entry name" value="PR-1-like"/>
    <property type="match status" value="1"/>
</dbReference>
<organism evidence="3 4">
    <name type="scientific">Candidatus Kaiserbacteria bacterium RIFCSPHIGHO2_02_FULL_49_34</name>
    <dbReference type="NCBI Taxonomy" id="1798491"/>
    <lineage>
        <taxon>Bacteria</taxon>
        <taxon>Candidatus Kaiseribacteriota</taxon>
    </lineage>
</organism>
<proteinExistence type="predicted"/>
<feature type="transmembrane region" description="Helical" evidence="1">
    <location>
        <begin position="199"/>
        <end position="220"/>
    </location>
</feature>
<dbReference type="PANTHER" id="PTHR31157">
    <property type="entry name" value="SCP DOMAIN-CONTAINING PROTEIN"/>
    <property type="match status" value="1"/>
</dbReference>
<dbReference type="AlphaFoldDB" id="A0A1F6DJ23"/>
<keyword evidence="1" id="KW-1133">Transmembrane helix</keyword>
<accession>A0A1F6DJ23</accession>